<dbReference type="EC" id="3.-.-.-" evidence="1"/>
<organism evidence="1 2">
    <name type="scientific">Nonomuraea insulae</name>
    <dbReference type="NCBI Taxonomy" id="1616787"/>
    <lineage>
        <taxon>Bacteria</taxon>
        <taxon>Bacillati</taxon>
        <taxon>Actinomycetota</taxon>
        <taxon>Actinomycetes</taxon>
        <taxon>Streptosporangiales</taxon>
        <taxon>Streptosporangiaceae</taxon>
        <taxon>Nonomuraea</taxon>
    </lineage>
</organism>
<dbReference type="Gene3D" id="1.10.150.240">
    <property type="entry name" value="Putative phosphatase, domain 2"/>
    <property type="match status" value="1"/>
</dbReference>
<evidence type="ECO:0000313" key="1">
    <source>
        <dbReference type="EMBL" id="MFC5835967.1"/>
    </source>
</evidence>
<dbReference type="PANTHER" id="PTHR43434:SF1">
    <property type="entry name" value="PHOSPHOGLYCOLATE PHOSPHATASE"/>
    <property type="match status" value="1"/>
</dbReference>
<dbReference type="EMBL" id="JBHSPA010000151">
    <property type="protein sequence ID" value="MFC5835967.1"/>
    <property type="molecule type" value="Genomic_DNA"/>
</dbReference>
<reference evidence="2" key="1">
    <citation type="journal article" date="2019" name="Int. J. Syst. Evol. Microbiol.">
        <title>The Global Catalogue of Microorganisms (GCM) 10K type strain sequencing project: providing services to taxonomists for standard genome sequencing and annotation.</title>
        <authorList>
            <consortium name="The Broad Institute Genomics Platform"/>
            <consortium name="The Broad Institute Genome Sequencing Center for Infectious Disease"/>
            <person name="Wu L."/>
            <person name="Ma J."/>
        </authorList>
    </citation>
    <scope>NUCLEOTIDE SEQUENCE [LARGE SCALE GENOMIC DNA]</scope>
    <source>
        <strain evidence="2">CCUG 53903</strain>
    </source>
</reference>
<dbReference type="Proteomes" id="UP001596058">
    <property type="component" value="Unassembled WGS sequence"/>
</dbReference>
<dbReference type="PANTHER" id="PTHR43434">
    <property type="entry name" value="PHOSPHOGLYCOLATE PHOSPHATASE"/>
    <property type="match status" value="1"/>
</dbReference>
<dbReference type="SUPFAM" id="SSF56784">
    <property type="entry name" value="HAD-like"/>
    <property type="match status" value="1"/>
</dbReference>
<accession>A0ABW1DDQ3</accession>
<dbReference type="Pfam" id="PF12710">
    <property type="entry name" value="HAD"/>
    <property type="match status" value="1"/>
</dbReference>
<dbReference type="Gene3D" id="3.40.50.1000">
    <property type="entry name" value="HAD superfamily/HAD-like"/>
    <property type="match status" value="1"/>
</dbReference>
<keyword evidence="2" id="KW-1185">Reference proteome</keyword>
<keyword evidence="1" id="KW-0378">Hydrolase</keyword>
<dbReference type="InterPro" id="IPR036412">
    <property type="entry name" value="HAD-like_sf"/>
</dbReference>
<dbReference type="InterPro" id="IPR023198">
    <property type="entry name" value="PGP-like_dom2"/>
</dbReference>
<evidence type="ECO:0000313" key="2">
    <source>
        <dbReference type="Proteomes" id="UP001596058"/>
    </source>
</evidence>
<protein>
    <submittedName>
        <fullName evidence="1">HAD family hydrolase</fullName>
        <ecNumber evidence="1">3.-.-.-</ecNumber>
    </submittedName>
</protein>
<dbReference type="SFLD" id="SFLDS00003">
    <property type="entry name" value="Haloacid_Dehalogenase"/>
    <property type="match status" value="1"/>
</dbReference>
<dbReference type="InterPro" id="IPR023214">
    <property type="entry name" value="HAD_sf"/>
</dbReference>
<name>A0ABW1DDQ3_9ACTN</name>
<proteinExistence type="predicted"/>
<dbReference type="InterPro" id="IPR050155">
    <property type="entry name" value="HAD-like_hydrolase_sf"/>
</dbReference>
<comment type="caution">
    <text evidence="1">The sequence shown here is derived from an EMBL/GenBank/DDBJ whole genome shotgun (WGS) entry which is preliminary data.</text>
</comment>
<sequence>MATNRLVLWDIDHTLIETGGVGREVFADAFSQVTGIPMKDMAEVSGRTELVIFGETLDLHGIPRSDKYFKRFVEIQARGYKERAHELRLRGRVLPGALNALQALGRIAGVAQTVLTGNTKEAARAKIQILGLERHLDLEIGAYGEDDPVRAHLVAIARDRVHLKSGLVYAPDTTVLIGDTPQDVSAGRNGGAYVIGIASGKSSTTNLKAAGADIVFPDLTDSAALIRAITA</sequence>
<dbReference type="SFLD" id="SFLDG01129">
    <property type="entry name" value="C1.5:_HAD__Beta-PGM__Phosphata"/>
    <property type="match status" value="1"/>
</dbReference>
<dbReference type="RefSeq" id="WP_379525377.1">
    <property type="nucleotide sequence ID" value="NZ_JBHSPA010000151.1"/>
</dbReference>
<dbReference type="GO" id="GO:0016787">
    <property type="term" value="F:hydrolase activity"/>
    <property type="evidence" value="ECO:0007669"/>
    <property type="project" value="UniProtKB-KW"/>
</dbReference>
<gene>
    <name evidence="1" type="ORF">ACFPZ3_70180</name>
</gene>